<accession>K9XUT0</accession>
<sequence>MLNNEQLSDTPGIKIPIKLNIFIDNIFGYTNYNDREKKIVQTIVDKFQSSINRDIKIKQSNLNELSRH</sequence>
<organism evidence="1 2">
    <name type="scientific">Stanieria cyanosphaera (strain ATCC 29371 / PCC 7437)</name>
    <dbReference type="NCBI Taxonomy" id="111780"/>
    <lineage>
        <taxon>Bacteria</taxon>
        <taxon>Bacillati</taxon>
        <taxon>Cyanobacteriota</taxon>
        <taxon>Cyanophyceae</taxon>
        <taxon>Pleurocapsales</taxon>
        <taxon>Dermocarpellaceae</taxon>
        <taxon>Stanieria</taxon>
    </lineage>
</organism>
<dbReference type="OrthoDB" id="762777at2"/>
<dbReference type="Proteomes" id="UP000010473">
    <property type="component" value="Chromosome"/>
</dbReference>
<gene>
    <name evidence="1" type="ordered locus">Sta7437_2839</name>
</gene>
<proteinExistence type="predicted"/>
<keyword evidence="2" id="KW-1185">Reference proteome</keyword>
<dbReference type="eggNOG" id="ENOG50303JH">
    <property type="taxonomic scope" value="Bacteria"/>
</dbReference>
<dbReference type="KEGG" id="scs:Sta7437_2839"/>
<reference evidence="2" key="1">
    <citation type="journal article" date="2013" name="Proc. Natl. Acad. Sci. U.S.A.">
        <title>Improving the coverage of the cyanobacterial phylum using diversity-driven genome sequencing.</title>
        <authorList>
            <person name="Shih P.M."/>
            <person name="Wu D."/>
            <person name="Latifi A."/>
            <person name="Axen S.D."/>
            <person name="Fewer D.P."/>
            <person name="Talla E."/>
            <person name="Calteau A."/>
            <person name="Cai F."/>
            <person name="Tandeau de Marsac N."/>
            <person name="Rippka R."/>
            <person name="Herdman M."/>
            <person name="Sivonen K."/>
            <person name="Coursin T."/>
            <person name="Laurent T."/>
            <person name="Goodwin L."/>
            <person name="Nolan M."/>
            <person name="Davenport K.W."/>
            <person name="Han C.S."/>
            <person name="Rubin E.M."/>
            <person name="Eisen J.A."/>
            <person name="Woyke T."/>
            <person name="Gugger M."/>
            <person name="Kerfeld C.A."/>
        </authorList>
    </citation>
    <scope>NUCLEOTIDE SEQUENCE [LARGE SCALE GENOMIC DNA]</scope>
    <source>
        <strain evidence="2">ATCC 29371 / PCC 7437</strain>
    </source>
</reference>
<dbReference type="STRING" id="111780.Sta7437_2839"/>
<dbReference type="AlphaFoldDB" id="K9XUT0"/>
<evidence type="ECO:0000313" key="2">
    <source>
        <dbReference type="Proteomes" id="UP000010473"/>
    </source>
</evidence>
<name>K9XUT0_STAC7</name>
<dbReference type="RefSeq" id="WP_015194028.1">
    <property type="nucleotide sequence ID" value="NC_019748.1"/>
</dbReference>
<evidence type="ECO:0000313" key="1">
    <source>
        <dbReference type="EMBL" id="AFZ36360.1"/>
    </source>
</evidence>
<protein>
    <submittedName>
        <fullName evidence="1">Uncharacterized protein</fullName>
    </submittedName>
</protein>
<dbReference type="EMBL" id="CP003653">
    <property type="protein sequence ID" value="AFZ36360.1"/>
    <property type="molecule type" value="Genomic_DNA"/>
</dbReference>
<dbReference type="HOGENOM" id="CLU_2791934_0_0_3"/>